<sequence>MLRWVQSIARNLDGCGILRRFFVYRARHGNVTIGSSRPALVERNYSLSTLSKHLSSDDSSGLLMPRGTLLSLYRQVKEARQVSCLSHNQLSRLIRLYGKLSAASDRRFKQRPSSVMHWAFVCEVASDMEALGYELGEEERCWLLQGLLQGLVASASTDPTFLRIARHHYEHLRNSPIDVNVHLAYYRTLMALGTQQSAAEVLHHVSIIFETSSNPAPKIIEFIWPIVLNQDVPNVAGEHVLSMLWMRLTQFKEINLRSKRAPTPGATRVHDAHPKRRSPVVIGVRHLAAGFGMAFLPHFYVSLPPSVQQWVRGQAYSVFNPQNDASWRWRQLKLFLLHSSKSAGTLGQSSISLTALPDHPALGWSTVLVLASLEALVKDGNPLSPTAIQTVLRNLWKVWQSSAQGDPRPRFVERAVIASFLRLGVHTSDRSLLDTCRRYILSEDLWTTRKDHTRDEKLQIISLAADFVVCYFRCISPRWDDALRVVSMARDGPNPSDVLKVVFRMIMTADTQSAFALYLHSQEADIVLAPSIVCALGFLMVPIQPERSIIFLRDPRIIPQRRTHLLQAISRALFRHGVRYLSESSSGTLGYYLLHSPDSEYSSLLVPWNRGHIQHTLTVLGQSGYSALAFGAVQRIHCSNPKFFSIRFLTGFAQLLVRQRKFKLSVRLYTTLFERGMDAGQLETFRQRLVCDIFRNGGTLVARKIARSTSTDTRERMSSLSGFRLRDPPRSMTRNVFSTLRENPSDVASIKLGIHILTKARRPVAARNLYARSLQYLDVPGRTHVGNMILHRTFQSFRIRNAQLVRKVIANRDYFVKRFGFLEDRVTLNIILKAVLRWKTAVDAFAVRMLFDEMVRLGYPVDARWLPREDVPFSTPPESRVGFTIPELNEDISFERHVRPMYRMFITAFFQRGDVEAARLVVAILKTEVAKRRVPAPKGCHI</sequence>
<proteinExistence type="predicted"/>
<dbReference type="EMBL" id="JAUEPU010000052">
    <property type="protein sequence ID" value="KAK0485328.1"/>
    <property type="molecule type" value="Genomic_DNA"/>
</dbReference>
<dbReference type="AlphaFoldDB" id="A0AA39PJA5"/>
<protein>
    <submittedName>
        <fullName evidence="1">Uncharacterized protein</fullName>
    </submittedName>
</protein>
<accession>A0AA39PJA5</accession>
<reference evidence="1" key="1">
    <citation type="submission" date="2023-06" db="EMBL/GenBank/DDBJ databases">
        <authorList>
            <consortium name="Lawrence Berkeley National Laboratory"/>
            <person name="Ahrendt S."/>
            <person name="Sahu N."/>
            <person name="Indic B."/>
            <person name="Wong-Bajracharya J."/>
            <person name="Merenyi Z."/>
            <person name="Ke H.-M."/>
            <person name="Monk M."/>
            <person name="Kocsube S."/>
            <person name="Drula E."/>
            <person name="Lipzen A."/>
            <person name="Balint B."/>
            <person name="Henrissat B."/>
            <person name="Andreopoulos B."/>
            <person name="Martin F.M."/>
            <person name="Harder C.B."/>
            <person name="Rigling D."/>
            <person name="Ford K.L."/>
            <person name="Foster G.D."/>
            <person name="Pangilinan J."/>
            <person name="Papanicolaou A."/>
            <person name="Barry K."/>
            <person name="LaButti K."/>
            <person name="Viragh M."/>
            <person name="Koriabine M."/>
            <person name="Yan M."/>
            <person name="Riley R."/>
            <person name="Champramary S."/>
            <person name="Plett K.L."/>
            <person name="Tsai I.J."/>
            <person name="Slot J."/>
            <person name="Sipos G."/>
            <person name="Plett J."/>
            <person name="Nagy L.G."/>
            <person name="Grigoriev I.V."/>
        </authorList>
    </citation>
    <scope>NUCLEOTIDE SEQUENCE</scope>
    <source>
        <strain evidence="1">HWK02</strain>
    </source>
</reference>
<evidence type="ECO:0000313" key="1">
    <source>
        <dbReference type="EMBL" id="KAK0485328.1"/>
    </source>
</evidence>
<comment type="caution">
    <text evidence="1">The sequence shown here is derived from an EMBL/GenBank/DDBJ whole genome shotgun (WGS) entry which is preliminary data.</text>
</comment>
<keyword evidence="2" id="KW-1185">Reference proteome</keyword>
<dbReference type="Proteomes" id="UP001175228">
    <property type="component" value="Unassembled WGS sequence"/>
</dbReference>
<gene>
    <name evidence="1" type="ORF">EDD18DRAFT_705583</name>
</gene>
<evidence type="ECO:0000313" key="2">
    <source>
        <dbReference type="Proteomes" id="UP001175228"/>
    </source>
</evidence>
<name>A0AA39PJA5_9AGAR</name>
<organism evidence="1 2">
    <name type="scientific">Armillaria luteobubalina</name>
    <dbReference type="NCBI Taxonomy" id="153913"/>
    <lineage>
        <taxon>Eukaryota</taxon>
        <taxon>Fungi</taxon>
        <taxon>Dikarya</taxon>
        <taxon>Basidiomycota</taxon>
        <taxon>Agaricomycotina</taxon>
        <taxon>Agaricomycetes</taxon>
        <taxon>Agaricomycetidae</taxon>
        <taxon>Agaricales</taxon>
        <taxon>Marasmiineae</taxon>
        <taxon>Physalacriaceae</taxon>
        <taxon>Armillaria</taxon>
    </lineage>
</organism>